<dbReference type="PANTHER" id="PTHR30441">
    <property type="entry name" value="DUF748 DOMAIN-CONTAINING PROTEIN"/>
    <property type="match status" value="1"/>
</dbReference>
<comment type="caution">
    <text evidence="2">The sequence shown here is derived from an EMBL/GenBank/DDBJ whole genome shotgun (WGS) entry which is preliminary data.</text>
</comment>
<evidence type="ECO:0000313" key="3">
    <source>
        <dbReference type="Proteomes" id="UP001165384"/>
    </source>
</evidence>
<dbReference type="RefSeq" id="WP_275710152.1">
    <property type="nucleotide sequence ID" value="NZ_JAKLTN010000002.1"/>
</dbReference>
<feature type="domain" description="AsmA" evidence="1">
    <location>
        <begin position="285"/>
        <end position="538"/>
    </location>
</feature>
<dbReference type="Proteomes" id="UP001165384">
    <property type="component" value="Unassembled WGS sequence"/>
</dbReference>
<protein>
    <submittedName>
        <fullName evidence="2">AsmA family protein</fullName>
    </submittedName>
</protein>
<keyword evidence="3" id="KW-1185">Reference proteome</keyword>
<name>A0ABS9K262_9RHOO</name>
<proteinExistence type="predicted"/>
<reference evidence="2" key="1">
    <citation type="submission" date="2022-01" db="EMBL/GenBank/DDBJ databases">
        <authorList>
            <person name="Jo J.-H."/>
            <person name="Im W.-T."/>
        </authorList>
    </citation>
    <scope>NUCLEOTIDE SEQUENCE</scope>
    <source>
        <strain evidence="2">XY25</strain>
    </source>
</reference>
<organism evidence="2 3">
    <name type="scientific">Dechloromonas hankyongensis</name>
    <dbReference type="NCBI Taxonomy" id="2908002"/>
    <lineage>
        <taxon>Bacteria</taxon>
        <taxon>Pseudomonadati</taxon>
        <taxon>Pseudomonadota</taxon>
        <taxon>Betaproteobacteria</taxon>
        <taxon>Rhodocyclales</taxon>
        <taxon>Azonexaceae</taxon>
        <taxon>Dechloromonas</taxon>
    </lineage>
</organism>
<dbReference type="InterPro" id="IPR007844">
    <property type="entry name" value="AsmA"/>
</dbReference>
<evidence type="ECO:0000313" key="2">
    <source>
        <dbReference type="EMBL" id="MCG2577259.1"/>
    </source>
</evidence>
<dbReference type="PANTHER" id="PTHR30441:SF4">
    <property type="entry name" value="PROTEIN ASMA"/>
    <property type="match status" value="1"/>
</dbReference>
<dbReference type="InterPro" id="IPR052894">
    <property type="entry name" value="AsmA-related"/>
</dbReference>
<dbReference type="EMBL" id="JAKLTN010000002">
    <property type="protein sequence ID" value="MCG2577259.1"/>
    <property type="molecule type" value="Genomic_DNA"/>
</dbReference>
<dbReference type="Pfam" id="PF05170">
    <property type="entry name" value="AsmA"/>
    <property type="match status" value="2"/>
</dbReference>
<evidence type="ECO:0000259" key="1">
    <source>
        <dbReference type="Pfam" id="PF05170"/>
    </source>
</evidence>
<gene>
    <name evidence="2" type="ORF">LZ012_09665</name>
</gene>
<feature type="domain" description="AsmA" evidence="1">
    <location>
        <begin position="8"/>
        <end position="142"/>
    </location>
</feature>
<sequence>MSTRRRLLWSLPVLLIAALAASELSGWFFLRTPAEAILSSKLGREVAIATPFRLHFRGTIRLEVGGLRISAPADFAVPHLIDAQGLTLSLRYGDLLALREDTQALRLATLAAEQIDAWLIRLADGRATWQFAEKSQRPPPTVDRLGVAQGRIVFRDAILATDLNARISSDENGAARATSAEISGRFRERPLRASITLPTGLPGALPEAAGEAIAAEGKVDYGGLNLSFAGSFGVSDLRGTAAIKGPSLSVLGRLFDVTLPTTAPFSLEANIVKDSPIWQITVSHARIGKSDLAGKFAYDTRPQPPRLDGELTGKNFVLADLAPALGTRNEEGRIVRPSGGRTLPDRRLDLPSLTRLNAGIAVNLERVDLGSAFRQPITPLRAKLTLDGGRMTLTDIDASTAQGRLAGTFAIDARPARPEWRADLAWDNLRLDQWLASAKSGADDIRRRGDSNPPPWFTGSLHGRTQLVGHGQSTAELLGSLDGRATFFVRNGTLSHLALEALGLDVAQGLGLLFKGDDRQPVECAIIDVDAKNGLLTPRVALMATPVTVVLIDGNINFASEQLNLRLTAKPQNLSPLTLRSPFRLTGSFADPTLRPEATPLAAKAVAAMGLALLNPLAAIIPFIDLGDTDTTTCSQALAGRAPKVSTPAAN</sequence>
<accession>A0ABS9K262</accession>